<dbReference type="EMBL" id="QLIX01000027">
    <property type="protein sequence ID" value="RAI56048.1"/>
    <property type="molecule type" value="Genomic_DNA"/>
</dbReference>
<organism evidence="2 3">
    <name type="scientific">Roseicella frigidaeris</name>
    <dbReference type="NCBI Taxonomy" id="2230885"/>
    <lineage>
        <taxon>Bacteria</taxon>
        <taxon>Pseudomonadati</taxon>
        <taxon>Pseudomonadota</taxon>
        <taxon>Alphaproteobacteria</taxon>
        <taxon>Acetobacterales</taxon>
        <taxon>Roseomonadaceae</taxon>
        <taxon>Roseicella</taxon>
    </lineage>
</organism>
<feature type="compositionally biased region" description="Low complexity" evidence="1">
    <location>
        <begin position="106"/>
        <end position="118"/>
    </location>
</feature>
<feature type="region of interest" description="Disordered" evidence="1">
    <location>
        <begin position="103"/>
        <end position="144"/>
    </location>
</feature>
<evidence type="ECO:0000313" key="2">
    <source>
        <dbReference type="EMBL" id="RAI56048.1"/>
    </source>
</evidence>
<accession>A0A327M7K9</accession>
<keyword evidence="3" id="KW-1185">Reference proteome</keyword>
<feature type="compositionally biased region" description="Basic and acidic residues" evidence="1">
    <location>
        <begin position="119"/>
        <end position="134"/>
    </location>
</feature>
<dbReference type="InterPro" id="IPR047937">
    <property type="entry name" value="Eex_IncN-like"/>
</dbReference>
<protein>
    <submittedName>
        <fullName evidence="2">Uncharacterized protein</fullName>
    </submittedName>
</protein>
<evidence type="ECO:0000313" key="3">
    <source>
        <dbReference type="Proteomes" id="UP000249065"/>
    </source>
</evidence>
<name>A0A327M7K9_9PROT</name>
<dbReference type="NCBIfam" id="NF033894">
    <property type="entry name" value="Eex_IncN"/>
    <property type="match status" value="1"/>
</dbReference>
<dbReference type="AlphaFoldDB" id="A0A327M7K9"/>
<comment type="caution">
    <text evidence="2">The sequence shown here is derived from an EMBL/GenBank/DDBJ whole genome shotgun (WGS) entry which is preliminary data.</text>
</comment>
<gene>
    <name evidence="2" type="ORF">DOO78_22675</name>
</gene>
<proteinExistence type="predicted"/>
<dbReference type="Proteomes" id="UP000249065">
    <property type="component" value="Unassembled WGS sequence"/>
</dbReference>
<sequence length="188" mass="20871">MVAMIRRGCFVPRCQAPRLLDPDLLGGLGLLLWTLAFLALSSALGVAQPLPPQERRTVSWYVANPWALEAVTRACRDDPGRLRGTPDCVNADQARIVVAEREARARAGMRPEAPAATPDAERTRRAEAEARRNQGDLTSPTSPRYWATRPVERARQLSYCGRMTAEQQARFYCDAARAAEAEARRPRS</sequence>
<evidence type="ECO:0000256" key="1">
    <source>
        <dbReference type="SAM" id="MobiDB-lite"/>
    </source>
</evidence>
<reference evidence="3" key="1">
    <citation type="submission" date="2018-06" db="EMBL/GenBank/DDBJ databases">
        <authorList>
            <person name="Khan S.A."/>
        </authorList>
    </citation>
    <scope>NUCLEOTIDE SEQUENCE [LARGE SCALE GENOMIC DNA]</scope>
    <source>
        <strain evidence="3">DB-1506</strain>
    </source>
</reference>